<dbReference type="AlphaFoldDB" id="A0A0D2WM63"/>
<dbReference type="Proteomes" id="UP000008743">
    <property type="component" value="Unassembled WGS sequence"/>
</dbReference>
<dbReference type="Gene3D" id="1.20.58.1910">
    <property type="match status" value="1"/>
</dbReference>
<name>A0A0D2WM63_CAPO3</name>
<gene>
    <name evidence="2" type="ORF">CAOG_002347</name>
</gene>
<dbReference type="InParanoid" id="A0A0D2WM63"/>
<dbReference type="OrthoDB" id="16547at2759"/>
<dbReference type="SMART" id="SM00471">
    <property type="entry name" value="HDc"/>
    <property type="match status" value="1"/>
</dbReference>
<dbReference type="GO" id="GO:0016787">
    <property type="term" value="F:hydrolase activity"/>
    <property type="evidence" value="ECO:0007669"/>
    <property type="project" value="UniProtKB-KW"/>
</dbReference>
<accession>A0A0D2WM63</accession>
<feature type="domain" description="HD/PDEase" evidence="1">
    <location>
        <begin position="20"/>
        <end position="143"/>
    </location>
</feature>
<reference evidence="3" key="1">
    <citation type="submission" date="2011-02" db="EMBL/GenBank/DDBJ databases">
        <title>The Genome Sequence of Capsaspora owczarzaki ATCC 30864.</title>
        <authorList>
            <person name="Russ C."/>
            <person name="Cuomo C."/>
            <person name="Burger G."/>
            <person name="Gray M.W."/>
            <person name="Holland P.W.H."/>
            <person name="King N."/>
            <person name="Lang F.B.F."/>
            <person name="Roger A.J."/>
            <person name="Ruiz-Trillo I."/>
            <person name="Young S.K."/>
            <person name="Zeng Q."/>
            <person name="Gargeya S."/>
            <person name="Alvarado L."/>
            <person name="Berlin A."/>
            <person name="Chapman S.B."/>
            <person name="Chen Z."/>
            <person name="Freedman E."/>
            <person name="Gellesch M."/>
            <person name="Goldberg J."/>
            <person name="Griggs A."/>
            <person name="Gujja S."/>
            <person name="Heilman E."/>
            <person name="Heiman D."/>
            <person name="Howarth C."/>
            <person name="Mehta T."/>
            <person name="Neiman D."/>
            <person name="Pearson M."/>
            <person name="Roberts A."/>
            <person name="Saif S."/>
            <person name="Shea T."/>
            <person name="Shenoy N."/>
            <person name="Sisk P."/>
            <person name="Stolte C."/>
            <person name="Sykes S."/>
            <person name="White J."/>
            <person name="Yandava C."/>
            <person name="Haas B."/>
            <person name="Nusbaum C."/>
            <person name="Birren B."/>
        </authorList>
    </citation>
    <scope>NUCLEOTIDE SEQUENCE</scope>
    <source>
        <strain evidence="3">ATCC 30864</strain>
    </source>
</reference>
<organism evidence="2 3">
    <name type="scientific">Capsaspora owczarzaki (strain ATCC 30864)</name>
    <dbReference type="NCBI Taxonomy" id="595528"/>
    <lineage>
        <taxon>Eukaryota</taxon>
        <taxon>Filasterea</taxon>
        <taxon>Capsaspora</taxon>
    </lineage>
</organism>
<evidence type="ECO:0000259" key="1">
    <source>
        <dbReference type="SMART" id="SM00471"/>
    </source>
</evidence>
<keyword evidence="3" id="KW-1185">Reference proteome</keyword>
<dbReference type="Pfam" id="PF01966">
    <property type="entry name" value="HD"/>
    <property type="match status" value="1"/>
</dbReference>
<dbReference type="InterPro" id="IPR003607">
    <property type="entry name" value="HD/PDEase_dom"/>
</dbReference>
<dbReference type="PANTHER" id="PTHR33594">
    <property type="entry name" value="SUPERFAMILY HYDROLASE, PUTATIVE (AFU_ORTHOLOGUE AFUA_1G03035)-RELATED"/>
    <property type="match status" value="1"/>
</dbReference>
<dbReference type="PANTHER" id="PTHR33594:SF1">
    <property type="entry name" value="HD_PDEASE DOMAIN-CONTAINING PROTEIN"/>
    <property type="match status" value="1"/>
</dbReference>
<keyword evidence="2" id="KW-0378">Hydrolase</keyword>
<evidence type="ECO:0000313" key="2">
    <source>
        <dbReference type="EMBL" id="KJE91173.1"/>
    </source>
</evidence>
<dbReference type="EMBL" id="KE346362">
    <property type="protein sequence ID" value="KJE91173.1"/>
    <property type="molecule type" value="Genomic_DNA"/>
</dbReference>
<dbReference type="Gene3D" id="1.10.472.50">
    <property type="entry name" value="HD-domain/PDEase-like"/>
    <property type="match status" value="1"/>
</dbReference>
<dbReference type="eggNOG" id="ENOG502QSR7">
    <property type="taxonomic scope" value="Eukaryota"/>
</dbReference>
<evidence type="ECO:0000313" key="3">
    <source>
        <dbReference type="Proteomes" id="UP000008743"/>
    </source>
</evidence>
<protein>
    <submittedName>
        <fullName evidence="2">Metal-dependent phosphohydrolase</fullName>
    </submittedName>
</protein>
<sequence>MTSIISTAEAFVREQMLGNDASHDWAHVDRVRNVAVRIAKREQAANPAIDLEIVELAGILHDVGDFKYSGSETAGEEMVVAFLKDQGYAADRAERVAYIVGNLSFRKELGKGAQAHAEPIELQIVQDADRLDAIGAIGVARCLTFGGAKHRTLHDPAIPALVNMTKEQYNGLKNKGTTMNHFPEKLLKLKDLMKTNTGREMAVTRHEFMLQFLDQFYAEWNGAV</sequence>
<dbReference type="STRING" id="595528.A0A0D2WM63"/>
<proteinExistence type="predicted"/>
<dbReference type="InterPro" id="IPR006674">
    <property type="entry name" value="HD_domain"/>
</dbReference>
<dbReference type="CDD" id="cd00077">
    <property type="entry name" value="HDc"/>
    <property type="match status" value="1"/>
</dbReference>
<dbReference type="PhylomeDB" id="A0A0D2WM63"/>
<dbReference type="SUPFAM" id="SSF109604">
    <property type="entry name" value="HD-domain/PDEase-like"/>
    <property type="match status" value="1"/>
</dbReference>